<evidence type="ECO:0000259" key="4">
    <source>
        <dbReference type="PROSITE" id="PS51459"/>
    </source>
</evidence>
<evidence type="ECO:0000313" key="6">
    <source>
        <dbReference type="Proteomes" id="UP000078225"/>
    </source>
</evidence>
<feature type="binding site" evidence="2">
    <location>
        <begin position="206"/>
        <end position="213"/>
    </location>
    <ligand>
        <name>ATP</name>
        <dbReference type="ChEBI" id="CHEBI:30616"/>
    </ligand>
</feature>
<organism evidence="5 6">
    <name type="scientific">Mangrovibacter phragmitis</name>
    <dbReference type="NCBI Taxonomy" id="1691903"/>
    <lineage>
        <taxon>Bacteria</taxon>
        <taxon>Pseudomonadati</taxon>
        <taxon>Pseudomonadota</taxon>
        <taxon>Gammaproteobacteria</taxon>
        <taxon>Enterobacterales</taxon>
        <taxon>Enterobacteriaceae</taxon>
        <taxon>Mangrovibacter</taxon>
    </lineage>
</organism>
<dbReference type="InterPro" id="IPR003812">
    <property type="entry name" value="Fido"/>
</dbReference>
<dbReference type="Proteomes" id="UP000078225">
    <property type="component" value="Unassembled WGS sequence"/>
</dbReference>
<dbReference type="InterPro" id="IPR025230">
    <property type="entry name" value="DUF4172"/>
</dbReference>
<dbReference type="SUPFAM" id="SSF140931">
    <property type="entry name" value="Fic-like"/>
    <property type="match status" value="1"/>
</dbReference>
<evidence type="ECO:0000256" key="1">
    <source>
        <dbReference type="PIRSR" id="PIRSR640198-1"/>
    </source>
</evidence>
<sequence length="367" mass="41599">MWIWQQPLWPEFTWDPAPLVPLLRDTRFLQGKLYGSSQVLNSAQTTLDTLLANILYSSDIEGERLHAGSVRSSLATHLGVDDEITWPVDKRTEGLVESALDAINNIDEPLTAQRLLHWHSLLFPPEDKLFNAIKGGQFRTGPVQVISGRIDKPVIHFEGPDAMRVAGEMDAFLHWFNTSRHDAQADPILRAGIAHLWFLTIHPFEDGNGRIGRLIMDLALAQAEHNTVRLYAMSRTINTHRKEYYAVIEQTQRGDMVLTPWLNWFVRMLRVSIEETLGLIDQTLFKTHYWQRFNQAALNPEQIKVINRMLDGDFQDGINNSQYKAVARVSRATATRHLAQLVEQGFLVGNEGGGRSTRYSLPGKASA</sequence>
<dbReference type="Pfam" id="PF13776">
    <property type="entry name" value="DUF4172"/>
    <property type="match status" value="1"/>
</dbReference>
<feature type="domain" description="Fido" evidence="4">
    <location>
        <begin position="110"/>
        <end position="267"/>
    </location>
</feature>
<dbReference type="STRING" id="1691903.A9B99_00530"/>
<keyword evidence="2" id="KW-0067">ATP-binding</keyword>
<keyword evidence="6" id="KW-1185">Reference proteome</keyword>
<name>A0A1B7L7S5_9ENTR</name>
<comment type="caution">
    <text evidence="5">The sequence shown here is derived from an EMBL/GenBank/DDBJ whole genome shotgun (WGS) entry which is preliminary data.</text>
</comment>
<dbReference type="Gene3D" id="1.10.10.10">
    <property type="entry name" value="Winged helix-like DNA-binding domain superfamily/Winged helix DNA-binding domain"/>
    <property type="match status" value="1"/>
</dbReference>
<dbReference type="InterPro" id="IPR040198">
    <property type="entry name" value="Fido_containing"/>
</dbReference>
<gene>
    <name evidence="5" type="ORF">A9B99_00530</name>
</gene>
<dbReference type="PANTHER" id="PTHR13504">
    <property type="entry name" value="FIDO DOMAIN-CONTAINING PROTEIN DDB_G0283145"/>
    <property type="match status" value="1"/>
</dbReference>
<evidence type="ECO:0000256" key="3">
    <source>
        <dbReference type="PIRSR" id="PIRSR640198-3"/>
    </source>
</evidence>
<dbReference type="EMBL" id="LYRP01000001">
    <property type="protein sequence ID" value="OAT78261.1"/>
    <property type="molecule type" value="Genomic_DNA"/>
</dbReference>
<dbReference type="PROSITE" id="PS51459">
    <property type="entry name" value="FIDO"/>
    <property type="match status" value="1"/>
</dbReference>
<dbReference type="InterPro" id="IPR036597">
    <property type="entry name" value="Fido-like_dom_sf"/>
</dbReference>
<accession>A0A1B7L7S5</accession>
<dbReference type="GO" id="GO:0005524">
    <property type="term" value="F:ATP binding"/>
    <property type="evidence" value="ECO:0007669"/>
    <property type="project" value="UniProtKB-KW"/>
</dbReference>
<feature type="site" description="Important for autoinhibition of adenylyltransferase activity" evidence="3">
    <location>
        <position position="61"/>
    </location>
</feature>
<dbReference type="AlphaFoldDB" id="A0A1B7L7S5"/>
<dbReference type="PANTHER" id="PTHR13504:SF33">
    <property type="entry name" value="FIC FAMILY PROTEIN"/>
    <property type="match status" value="1"/>
</dbReference>
<evidence type="ECO:0000256" key="2">
    <source>
        <dbReference type="PIRSR" id="PIRSR640198-2"/>
    </source>
</evidence>
<keyword evidence="2" id="KW-0547">Nucleotide-binding</keyword>
<dbReference type="InterPro" id="IPR036388">
    <property type="entry name" value="WH-like_DNA-bd_sf"/>
</dbReference>
<dbReference type="Gene3D" id="1.10.3290.10">
    <property type="entry name" value="Fido-like domain"/>
    <property type="match status" value="1"/>
</dbReference>
<dbReference type="OrthoDB" id="9807853at2"/>
<dbReference type="Pfam" id="PF02661">
    <property type="entry name" value="Fic"/>
    <property type="match status" value="1"/>
</dbReference>
<reference evidence="6" key="1">
    <citation type="submission" date="2016-05" db="EMBL/GenBank/DDBJ databases">
        <authorList>
            <person name="Behera P."/>
            <person name="Vaishampayan P."/>
            <person name="Singh N."/>
            <person name="Raina V."/>
            <person name="Suar M."/>
            <person name="Pattnaik A."/>
            <person name="Rastogi G."/>
        </authorList>
    </citation>
    <scope>NUCLEOTIDE SEQUENCE [LARGE SCALE GENOMIC DNA]</scope>
    <source>
        <strain evidence="6">MP23</strain>
    </source>
</reference>
<evidence type="ECO:0000313" key="5">
    <source>
        <dbReference type="EMBL" id="OAT78261.1"/>
    </source>
</evidence>
<proteinExistence type="predicted"/>
<feature type="binding site" evidence="2">
    <location>
        <begin position="244"/>
        <end position="245"/>
    </location>
    <ligand>
        <name>ATP</name>
        <dbReference type="ChEBI" id="CHEBI:30616"/>
    </ligand>
</feature>
<dbReference type="RefSeq" id="WP_064593554.1">
    <property type="nucleotide sequence ID" value="NZ_LYRP01000001.1"/>
</dbReference>
<feature type="active site" evidence="1">
    <location>
        <position position="202"/>
    </location>
</feature>
<protein>
    <submittedName>
        <fullName evidence="5">Cell filamentation protein Fic</fullName>
    </submittedName>
</protein>